<reference evidence="1 2" key="1">
    <citation type="submission" date="2022-06" db="EMBL/GenBank/DDBJ databases">
        <title>Draft genome sequence of type strain Streptomyces rubrisoli DSM 42083.</title>
        <authorList>
            <person name="Duangmal K."/>
            <person name="Klaysubun C."/>
        </authorList>
    </citation>
    <scope>NUCLEOTIDE SEQUENCE [LARGE SCALE GENOMIC DNA]</scope>
    <source>
        <strain evidence="1 2">DSM 42083</strain>
    </source>
</reference>
<dbReference type="Gene3D" id="1.10.1200.10">
    <property type="entry name" value="ACP-like"/>
    <property type="match status" value="1"/>
</dbReference>
<protein>
    <recommendedName>
        <fullName evidence="3">Acyl carrier protein</fullName>
    </recommendedName>
</protein>
<dbReference type="Proteomes" id="UP001206206">
    <property type="component" value="Unassembled WGS sequence"/>
</dbReference>
<evidence type="ECO:0000313" key="1">
    <source>
        <dbReference type="EMBL" id="MCQ4040714.1"/>
    </source>
</evidence>
<keyword evidence="2" id="KW-1185">Reference proteome</keyword>
<dbReference type="RefSeq" id="WP_255924659.1">
    <property type="nucleotide sequence ID" value="NZ_JANFNH010000001.1"/>
</dbReference>
<dbReference type="InterPro" id="IPR036736">
    <property type="entry name" value="ACP-like_sf"/>
</dbReference>
<evidence type="ECO:0000313" key="2">
    <source>
        <dbReference type="Proteomes" id="UP001206206"/>
    </source>
</evidence>
<organism evidence="1 2">
    <name type="scientific">Streptantibioticus rubrisoli</name>
    <dbReference type="NCBI Taxonomy" id="1387313"/>
    <lineage>
        <taxon>Bacteria</taxon>
        <taxon>Bacillati</taxon>
        <taxon>Actinomycetota</taxon>
        <taxon>Actinomycetes</taxon>
        <taxon>Kitasatosporales</taxon>
        <taxon>Streptomycetaceae</taxon>
        <taxon>Streptantibioticus</taxon>
    </lineage>
</organism>
<gene>
    <name evidence="1" type="ORF">NON19_01420</name>
</gene>
<evidence type="ECO:0008006" key="3">
    <source>
        <dbReference type="Google" id="ProtNLM"/>
    </source>
</evidence>
<comment type="caution">
    <text evidence="1">The sequence shown here is derived from an EMBL/GenBank/DDBJ whole genome shotgun (WGS) entry which is preliminary data.</text>
</comment>
<dbReference type="SUPFAM" id="SSF47336">
    <property type="entry name" value="ACP-like"/>
    <property type="match status" value="1"/>
</dbReference>
<proteinExistence type="predicted"/>
<sequence>MRSEQKIREDLRSFVLAKAADREGAAITDQTPLFEERYLRSVHLPELLLLLERLSGTPIDVEDLNPADFRDIDSMVLRFCKAGATP</sequence>
<dbReference type="EMBL" id="JANFNH010000001">
    <property type="protein sequence ID" value="MCQ4040714.1"/>
    <property type="molecule type" value="Genomic_DNA"/>
</dbReference>
<name>A0ABT1P5R2_9ACTN</name>
<accession>A0ABT1P5R2</accession>